<dbReference type="AntiFam" id="ANF00222">
    <property type="entry name" value="Shadow ORF (opposite groL1)"/>
</dbReference>
<gene>
    <name evidence="1" type="ORF">GALL_504940</name>
</gene>
<accession>A0A1J5PWE9</accession>
<evidence type="ECO:0000313" key="1">
    <source>
        <dbReference type="EMBL" id="OIQ67925.1"/>
    </source>
</evidence>
<reference evidence="1" key="1">
    <citation type="submission" date="2016-10" db="EMBL/GenBank/DDBJ databases">
        <title>Sequence of Gallionella enrichment culture.</title>
        <authorList>
            <person name="Poehlein A."/>
            <person name="Muehling M."/>
            <person name="Daniel R."/>
        </authorList>
    </citation>
    <scope>NUCLEOTIDE SEQUENCE</scope>
</reference>
<protein>
    <recommendedName>
        <fullName evidence="2">NAD-specific glutamate dehydrogenase</fullName>
    </recommendedName>
</protein>
<sequence length="223" mass="23259">MQQDVRVVEHGNLLVLVVDEVRRQVATVELHAFDDVELVFQALAVFDGDHAFLADLVHCFGDDVADEFVTVGGNGADLGDFLGVGTRLGGLLQLLDQGVDGLVDAALEVHRVHAGGDVLHAFAHDGLGQHGGGGGAVTRGVAGLGRDFLDHLRTHVLQLVLELDFLGHGHTVLGHGGGAEGALEHHVAALGTQSGLDCVGQDVHAFDHAGAGVRAENHVFCCH</sequence>
<organism evidence="1">
    <name type="scientific">mine drainage metagenome</name>
    <dbReference type="NCBI Taxonomy" id="410659"/>
    <lineage>
        <taxon>unclassified sequences</taxon>
        <taxon>metagenomes</taxon>
        <taxon>ecological metagenomes</taxon>
    </lineage>
</organism>
<dbReference type="EMBL" id="MLJW01005615">
    <property type="protein sequence ID" value="OIQ67925.1"/>
    <property type="molecule type" value="Genomic_DNA"/>
</dbReference>
<comment type="caution">
    <text evidence="1">The sequence shown here is derived from an EMBL/GenBank/DDBJ whole genome shotgun (WGS) entry which is preliminary data.</text>
</comment>
<name>A0A1J5PWE9_9ZZZZ</name>
<proteinExistence type="predicted"/>
<dbReference type="AlphaFoldDB" id="A0A1J5PWE9"/>
<evidence type="ECO:0008006" key="2">
    <source>
        <dbReference type="Google" id="ProtNLM"/>
    </source>
</evidence>